<dbReference type="InterPro" id="IPR008966">
    <property type="entry name" value="Adhesion_dom_sf"/>
</dbReference>
<dbReference type="RefSeq" id="WP_380676719.1">
    <property type="nucleotide sequence ID" value="NZ_CP173186.1"/>
</dbReference>
<sequence>MAAFDYKVFDTPYRWRKTDHWVNDLRYEQAGRGKKMGRRLILSLPLFLLFAVNQAAHANLPNTYWADPGTNNFIVELAQLSFPSNRAGATLEVPYVTPGVSDYLLNSNNQTGQTTVYVSMLTESDLPDSDVNPNYLKLNEYLDLQVLTSPNATMRNWVYFGQTYDVLGIAKGYRTYGITGTLRLKLRKDMIGGAVLIPRDQLVANVYRSMQRSPNPAAQLTKNRLPAFNITLKGQTLPVPVECSIQANNQSAYLVEFGDLNSADITLDGSRYGKEIQLDYRCNSERSIPVKVQMVSDNSVFSSNFVTTSNPEIGIVVKQGGKTVKPWGSFDSVLLNGRGSDRIYVAPVKNPAAKTIPTGDFTGNAVLGCVP</sequence>
<gene>
    <name evidence="2" type="ORF">ACFFJ3_14925</name>
</gene>
<proteinExistence type="predicted"/>
<keyword evidence="3" id="KW-1185">Reference proteome</keyword>
<reference evidence="2 3" key="1">
    <citation type="submission" date="2024-09" db="EMBL/GenBank/DDBJ databases">
        <authorList>
            <person name="Sun Q."/>
            <person name="Mori K."/>
        </authorList>
    </citation>
    <scope>NUCLEOTIDE SEQUENCE [LARGE SCALE GENOMIC DNA]</scope>
    <source>
        <strain evidence="2 3">CCM 8626</strain>
    </source>
</reference>
<evidence type="ECO:0000313" key="2">
    <source>
        <dbReference type="EMBL" id="MFC0227776.1"/>
    </source>
</evidence>
<feature type="domain" description="Fimbrial-type adhesion" evidence="1">
    <location>
        <begin position="232"/>
        <end position="365"/>
    </location>
</feature>
<evidence type="ECO:0000259" key="1">
    <source>
        <dbReference type="Pfam" id="PF00419"/>
    </source>
</evidence>
<dbReference type="SUPFAM" id="SSF49401">
    <property type="entry name" value="Bacterial adhesins"/>
    <property type="match status" value="1"/>
</dbReference>
<organism evidence="2 3">
    <name type="scientific">Serratia aquatilis</name>
    <dbReference type="NCBI Taxonomy" id="1737515"/>
    <lineage>
        <taxon>Bacteria</taxon>
        <taxon>Pseudomonadati</taxon>
        <taxon>Pseudomonadota</taxon>
        <taxon>Gammaproteobacteria</taxon>
        <taxon>Enterobacterales</taxon>
        <taxon>Yersiniaceae</taxon>
        <taxon>Serratia</taxon>
    </lineage>
</organism>
<evidence type="ECO:0000313" key="3">
    <source>
        <dbReference type="Proteomes" id="UP001589792"/>
    </source>
</evidence>
<accession>A0ABV6EFK6</accession>
<dbReference type="Pfam" id="PF00419">
    <property type="entry name" value="Fimbrial"/>
    <property type="match status" value="1"/>
</dbReference>
<dbReference type="InterPro" id="IPR000259">
    <property type="entry name" value="Adhesion_dom_fimbrial"/>
</dbReference>
<name>A0ABV6EFK6_9GAMM</name>
<protein>
    <recommendedName>
        <fullName evidence="1">Fimbrial-type adhesion domain-containing protein</fullName>
    </recommendedName>
</protein>
<dbReference type="InterPro" id="IPR036937">
    <property type="entry name" value="Adhesion_dom_fimbrial_sf"/>
</dbReference>
<dbReference type="EMBL" id="JBHLXG010000015">
    <property type="protein sequence ID" value="MFC0227776.1"/>
    <property type="molecule type" value="Genomic_DNA"/>
</dbReference>
<dbReference type="Proteomes" id="UP001589792">
    <property type="component" value="Unassembled WGS sequence"/>
</dbReference>
<comment type="caution">
    <text evidence="2">The sequence shown here is derived from an EMBL/GenBank/DDBJ whole genome shotgun (WGS) entry which is preliminary data.</text>
</comment>
<dbReference type="Gene3D" id="2.60.40.1090">
    <property type="entry name" value="Fimbrial-type adhesion domain"/>
    <property type="match status" value="1"/>
</dbReference>